<evidence type="ECO:0000256" key="1">
    <source>
        <dbReference type="SAM" id="MobiDB-lite"/>
    </source>
</evidence>
<dbReference type="EMBL" id="JAMZMK010010562">
    <property type="protein sequence ID" value="KAI7731052.1"/>
    <property type="molecule type" value="Genomic_DNA"/>
</dbReference>
<proteinExistence type="predicted"/>
<keyword evidence="3" id="KW-1185">Reference proteome</keyword>
<evidence type="ECO:0000313" key="2">
    <source>
        <dbReference type="EMBL" id="KAI7731052.1"/>
    </source>
</evidence>
<feature type="compositionally biased region" description="Basic and acidic residues" evidence="1">
    <location>
        <begin position="99"/>
        <end position="109"/>
    </location>
</feature>
<dbReference type="Proteomes" id="UP001206925">
    <property type="component" value="Unassembled WGS sequence"/>
</dbReference>
<feature type="region of interest" description="Disordered" evidence="1">
    <location>
        <begin position="68"/>
        <end position="144"/>
    </location>
</feature>
<gene>
    <name evidence="2" type="ORF">M8C21_021591</name>
</gene>
<protein>
    <submittedName>
        <fullName evidence="2">Uncharacterized protein</fullName>
    </submittedName>
</protein>
<accession>A0AAD5G790</accession>
<comment type="caution">
    <text evidence="2">The sequence shown here is derived from an EMBL/GenBank/DDBJ whole genome shotgun (WGS) entry which is preliminary data.</text>
</comment>
<dbReference type="AlphaFoldDB" id="A0AAD5G790"/>
<sequence>MNYINRTQNIKTLNSSHPIHPQHNLFVLSLSQQQHIHCSSSNQFNQISFSFHLMDTIQDDIRALHLDSSAEDSNLVPNENGGEPEESVVRENVEEELRDESHADSHMEGGADSQAVHSEPKDVAEVMEQVTSAPEPVEEEVEKNKKRHLNVVFIGHVGGLIFSK</sequence>
<name>A0AAD5G790_AMBAR</name>
<evidence type="ECO:0000313" key="3">
    <source>
        <dbReference type="Proteomes" id="UP001206925"/>
    </source>
</evidence>
<reference evidence="2" key="1">
    <citation type="submission" date="2022-06" db="EMBL/GenBank/DDBJ databases">
        <title>Uncovering the hologenomic basis of an extraordinary plant invasion.</title>
        <authorList>
            <person name="Bieker V.C."/>
            <person name="Martin M.D."/>
            <person name="Gilbert T."/>
            <person name="Hodgins K."/>
            <person name="Battlay P."/>
            <person name="Petersen B."/>
            <person name="Wilson J."/>
        </authorList>
    </citation>
    <scope>NUCLEOTIDE SEQUENCE</scope>
    <source>
        <strain evidence="2">AA19_3_7</strain>
        <tissue evidence="2">Leaf</tissue>
    </source>
</reference>
<organism evidence="2 3">
    <name type="scientific">Ambrosia artemisiifolia</name>
    <name type="common">Common ragweed</name>
    <dbReference type="NCBI Taxonomy" id="4212"/>
    <lineage>
        <taxon>Eukaryota</taxon>
        <taxon>Viridiplantae</taxon>
        <taxon>Streptophyta</taxon>
        <taxon>Embryophyta</taxon>
        <taxon>Tracheophyta</taxon>
        <taxon>Spermatophyta</taxon>
        <taxon>Magnoliopsida</taxon>
        <taxon>eudicotyledons</taxon>
        <taxon>Gunneridae</taxon>
        <taxon>Pentapetalae</taxon>
        <taxon>asterids</taxon>
        <taxon>campanulids</taxon>
        <taxon>Asterales</taxon>
        <taxon>Asteraceae</taxon>
        <taxon>Asteroideae</taxon>
        <taxon>Heliantheae alliance</taxon>
        <taxon>Heliantheae</taxon>
        <taxon>Ambrosia</taxon>
    </lineage>
</organism>